<dbReference type="OrthoDB" id="9796171at2"/>
<dbReference type="InterPro" id="IPR039143">
    <property type="entry name" value="GNPNAT1-like"/>
</dbReference>
<dbReference type="PANTHER" id="PTHR13355">
    <property type="entry name" value="GLUCOSAMINE 6-PHOSPHATE N-ACETYLTRANSFERASE"/>
    <property type="match status" value="1"/>
</dbReference>
<organism evidence="2 3">
    <name type="scientific">Hazenella coriacea</name>
    <dbReference type="NCBI Taxonomy" id="1179467"/>
    <lineage>
        <taxon>Bacteria</taxon>
        <taxon>Bacillati</taxon>
        <taxon>Bacillota</taxon>
        <taxon>Bacilli</taxon>
        <taxon>Bacillales</taxon>
        <taxon>Thermoactinomycetaceae</taxon>
        <taxon>Hazenella</taxon>
    </lineage>
</organism>
<keyword evidence="2" id="KW-0012">Acyltransferase</keyword>
<evidence type="ECO:0000313" key="3">
    <source>
        <dbReference type="Proteomes" id="UP000294937"/>
    </source>
</evidence>
<dbReference type="InterPro" id="IPR000182">
    <property type="entry name" value="GNAT_dom"/>
</dbReference>
<dbReference type="Gene3D" id="3.40.630.30">
    <property type="match status" value="1"/>
</dbReference>
<dbReference type="CDD" id="cd04301">
    <property type="entry name" value="NAT_SF"/>
    <property type="match status" value="1"/>
</dbReference>
<feature type="domain" description="N-acetyltransferase" evidence="1">
    <location>
        <begin position="2"/>
        <end position="145"/>
    </location>
</feature>
<proteinExistence type="predicted"/>
<dbReference type="InterPro" id="IPR016181">
    <property type="entry name" value="Acyl_CoA_acyltransferase"/>
</dbReference>
<dbReference type="PROSITE" id="PS51186">
    <property type="entry name" value="GNAT"/>
    <property type="match status" value="1"/>
</dbReference>
<dbReference type="GO" id="GO:0004343">
    <property type="term" value="F:glucosamine 6-phosphate N-acetyltransferase activity"/>
    <property type="evidence" value="ECO:0007669"/>
    <property type="project" value="TreeGrafter"/>
</dbReference>
<name>A0A4R3LAZ4_9BACL</name>
<sequence>MTELWLKTVSSPKDLEHAFMVRREVFMLEQKISEEEELDEFDQTAIHLLAFKDDVPIGTCRMRWINSSIIKAERVAVRKEFRQTGAGRKLMLHLEKVAQQQGAQAIMLNAQVQVVPFYQKLGYQPTGAPFYEAGIEHVPMTKVLN</sequence>
<keyword evidence="3" id="KW-1185">Reference proteome</keyword>
<keyword evidence="2" id="KW-0808">Transferase</keyword>
<dbReference type="Pfam" id="PF13673">
    <property type="entry name" value="Acetyltransf_10"/>
    <property type="match status" value="1"/>
</dbReference>
<dbReference type="AlphaFoldDB" id="A0A4R3LAZ4"/>
<dbReference type="EMBL" id="SMAG01000003">
    <property type="protein sequence ID" value="TCS94686.1"/>
    <property type="molecule type" value="Genomic_DNA"/>
</dbReference>
<gene>
    <name evidence="2" type="ORF">EDD58_103102</name>
</gene>
<dbReference type="Proteomes" id="UP000294937">
    <property type="component" value="Unassembled WGS sequence"/>
</dbReference>
<evidence type="ECO:0000259" key="1">
    <source>
        <dbReference type="PROSITE" id="PS51186"/>
    </source>
</evidence>
<dbReference type="RefSeq" id="WP_131924077.1">
    <property type="nucleotide sequence ID" value="NZ_SMAG01000003.1"/>
</dbReference>
<comment type="caution">
    <text evidence="2">The sequence shown here is derived from an EMBL/GenBank/DDBJ whole genome shotgun (WGS) entry which is preliminary data.</text>
</comment>
<protein>
    <submittedName>
        <fullName evidence="2">Putative GNAT family N-acyltransferase</fullName>
    </submittedName>
</protein>
<reference evidence="2 3" key="1">
    <citation type="submission" date="2019-03" db="EMBL/GenBank/DDBJ databases">
        <title>Genomic Encyclopedia of Type Strains, Phase IV (KMG-IV): sequencing the most valuable type-strain genomes for metagenomic binning, comparative biology and taxonomic classification.</title>
        <authorList>
            <person name="Goeker M."/>
        </authorList>
    </citation>
    <scope>NUCLEOTIDE SEQUENCE [LARGE SCALE GENOMIC DNA]</scope>
    <source>
        <strain evidence="2 3">DSM 45707</strain>
    </source>
</reference>
<evidence type="ECO:0000313" key="2">
    <source>
        <dbReference type="EMBL" id="TCS94686.1"/>
    </source>
</evidence>
<dbReference type="PANTHER" id="PTHR13355:SF11">
    <property type="entry name" value="GLUCOSAMINE 6-PHOSPHATE N-ACETYLTRANSFERASE"/>
    <property type="match status" value="1"/>
</dbReference>
<accession>A0A4R3LAZ4</accession>
<dbReference type="SUPFAM" id="SSF55729">
    <property type="entry name" value="Acyl-CoA N-acyltransferases (Nat)"/>
    <property type="match status" value="1"/>
</dbReference>